<feature type="transmembrane region" description="Helical" evidence="7">
    <location>
        <begin position="142"/>
        <end position="164"/>
    </location>
</feature>
<evidence type="ECO:0000256" key="5">
    <source>
        <dbReference type="ARBA" id="ARBA00023136"/>
    </source>
</evidence>
<dbReference type="EMBL" id="CAUYUE010000011">
    <property type="protein sequence ID" value="CAK0784969.1"/>
    <property type="molecule type" value="Genomic_DNA"/>
</dbReference>
<keyword evidence="9" id="KW-1185">Reference proteome</keyword>
<evidence type="ECO:0000256" key="7">
    <source>
        <dbReference type="SAM" id="Phobius"/>
    </source>
</evidence>
<keyword evidence="3 7" id="KW-0812">Transmembrane</keyword>
<evidence type="ECO:0000256" key="2">
    <source>
        <dbReference type="ARBA" id="ARBA00010487"/>
    </source>
</evidence>
<evidence type="ECO:0000256" key="1">
    <source>
        <dbReference type="ARBA" id="ARBA00004141"/>
    </source>
</evidence>
<feature type="transmembrane region" description="Helical" evidence="7">
    <location>
        <begin position="341"/>
        <end position="360"/>
    </location>
</feature>
<reference evidence="8 9" key="1">
    <citation type="submission" date="2023-10" db="EMBL/GenBank/DDBJ databases">
        <authorList>
            <person name="Maclean D."/>
            <person name="Macfadyen A."/>
        </authorList>
    </citation>
    <scope>NUCLEOTIDE SEQUENCE [LARGE SCALE GENOMIC DNA]</scope>
</reference>
<gene>
    <name evidence="8" type="ORF">CVIRNUC_008174</name>
</gene>
<evidence type="ECO:0000256" key="3">
    <source>
        <dbReference type="ARBA" id="ARBA00022692"/>
    </source>
</evidence>
<sequence length="729" mass="79240">MWAFYVPSMACVLVAVVLVLRRYASPRVPVLVKLIAGVGWFTSISIIAIVPIDVWTTLNGGDNSTIFVMWKICYWATQLLTWFMIPFSQGFDDAGDFTIIGRVLSSLKHNLTYYLSIAAAGVIGIGLLLISGRLHANDLLPLAMLLSNTYGLVAVMLLLGFGLVRIPRTMLQEADPTSRLAYAHHKVGRAAEKLQAAAREMAHVATVVEATSQPMARRDPLRAHMDIIYKEAVEGSPIKPTQAARDERGRVNLDELTDADLDYGTDERSLASLRRRLKRATYTYEGLLAEYVNEVRVAMDLDIIVKCRMSGDYSLGASAETSRCTGLKKAWRIYRCTAQPWVTRGIACCLGVVSFLIVWSEATIASGTNPDLSPFSHMVNNGEEGEAATQLLSALPLAYMAACCYYSLFQLGMFSFYHVVPHATNAHSLLMNAAQVTRFAAPLAYNYLHVIRMQEYLGSDRATVFAQEMGTAMHDVPVFGTNFNTWFPLVVVVYCTLLFLNVWDSLARLCIPARYRFDEDSGSDENTERGRLLLRQEQDAQLQGLQIGDCLGLWGDAEAIGNAADAGRSRIPGLLRGAMAEPGLSSSRAHTTELSKPMDSPVAPSLLWPSRGQRGGAAVASVEKNSGANTGQVGRGEPGHRAGSPGQGLPPLGRSLLRASHNGSADSLASSEPRGGGGLDDVFARMHSRNHGTSRGQRSEDGSGEETSMLRGRGDASVPGTKTWGRSWA</sequence>
<comment type="similarity">
    <text evidence="2">Belongs to the LIMR family.</text>
</comment>
<feature type="region of interest" description="Disordered" evidence="6">
    <location>
        <begin position="582"/>
        <end position="729"/>
    </location>
</feature>
<dbReference type="Pfam" id="PF04791">
    <property type="entry name" value="LMBR1"/>
    <property type="match status" value="1"/>
</dbReference>
<feature type="transmembrane region" description="Helical" evidence="7">
    <location>
        <begin position="397"/>
        <end position="417"/>
    </location>
</feature>
<dbReference type="InterPro" id="IPR051584">
    <property type="entry name" value="GPCR-associated_LMBR1"/>
</dbReference>
<keyword evidence="5 7" id="KW-0472">Membrane</keyword>
<feature type="transmembrane region" description="Helical" evidence="7">
    <location>
        <begin position="486"/>
        <end position="506"/>
    </location>
</feature>
<dbReference type="PANTHER" id="PTHR21355">
    <property type="entry name" value="G-PROTEIN COUPLED RECEPTOR-ASSOCIATED PROTEIN LMBRD2"/>
    <property type="match status" value="1"/>
</dbReference>
<comment type="caution">
    <text evidence="8">The sequence shown here is derived from an EMBL/GenBank/DDBJ whole genome shotgun (WGS) entry which is preliminary data.</text>
</comment>
<feature type="transmembrane region" description="Helical" evidence="7">
    <location>
        <begin position="64"/>
        <end position="85"/>
    </location>
</feature>
<dbReference type="PANTHER" id="PTHR21355:SF0">
    <property type="entry name" value="G-PROTEIN COUPLED RECEPTOR-ASSOCIATED PROTEIN LMBRD2"/>
    <property type="match status" value="1"/>
</dbReference>
<evidence type="ECO:0008006" key="10">
    <source>
        <dbReference type="Google" id="ProtNLM"/>
    </source>
</evidence>
<feature type="transmembrane region" description="Helical" evidence="7">
    <location>
        <begin position="31"/>
        <end position="52"/>
    </location>
</feature>
<dbReference type="InterPro" id="IPR006876">
    <property type="entry name" value="LMBR1-like_membr_prot"/>
</dbReference>
<evidence type="ECO:0000256" key="6">
    <source>
        <dbReference type="SAM" id="MobiDB-lite"/>
    </source>
</evidence>
<evidence type="ECO:0000313" key="9">
    <source>
        <dbReference type="Proteomes" id="UP001314263"/>
    </source>
</evidence>
<name>A0AAV1IG35_9CHLO</name>
<organism evidence="8 9">
    <name type="scientific">Coccomyxa viridis</name>
    <dbReference type="NCBI Taxonomy" id="1274662"/>
    <lineage>
        <taxon>Eukaryota</taxon>
        <taxon>Viridiplantae</taxon>
        <taxon>Chlorophyta</taxon>
        <taxon>core chlorophytes</taxon>
        <taxon>Trebouxiophyceae</taxon>
        <taxon>Trebouxiophyceae incertae sedis</taxon>
        <taxon>Coccomyxaceae</taxon>
        <taxon>Coccomyxa</taxon>
    </lineage>
</organism>
<proteinExistence type="inferred from homology"/>
<feature type="compositionally biased region" description="Polar residues" evidence="6">
    <location>
        <begin position="584"/>
        <end position="594"/>
    </location>
</feature>
<feature type="compositionally biased region" description="Polar residues" evidence="6">
    <location>
        <begin position="661"/>
        <end position="670"/>
    </location>
</feature>
<feature type="transmembrane region" description="Helical" evidence="7">
    <location>
        <begin position="111"/>
        <end position="130"/>
    </location>
</feature>
<comment type="subcellular location">
    <subcellularLocation>
        <location evidence="1">Membrane</location>
        <topology evidence="1">Multi-pass membrane protein</topology>
    </subcellularLocation>
</comment>
<protein>
    <recommendedName>
        <fullName evidence="10">LMBR1-like membrane protein</fullName>
    </recommendedName>
</protein>
<feature type="compositionally biased region" description="Polar residues" evidence="6">
    <location>
        <begin position="623"/>
        <end position="632"/>
    </location>
</feature>
<dbReference type="AlphaFoldDB" id="A0AAV1IG35"/>
<keyword evidence="4 7" id="KW-1133">Transmembrane helix</keyword>
<evidence type="ECO:0000313" key="8">
    <source>
        <dbReference type="EMBL" id="CAK0784969.1"/>
    </source>
</evidence>
<accession>A0AAV1IG35</accession>
<dbReference type="Proteomes" id="UP001314263">
    <property type="component" value="Unassembled WGS sequence"/>
</dbReference>
<dbReference type="GO" id="GO:0016020">
    <property type="term" value="C:membrane"/>
    <property type="evidence" value="ECO:0007669"/>
    <property type="project" value="UniProtKB-SubCell"/>
</dbReference>
<evidence type="ECO:0000256" key="4">
    <source>
        <dbReference type="ARBA" id="ARBA00022989"/>
    </source>
</evidence>
<feature type="transmembrane region" description="Helical" evidence="7">
    <location>
        <begin position="6"/>
        <end position="24"/>
    </location>
</feature>